<proteinExistence type="predicted"/>
<protein>
    <submittedName>
        <fullName evidence="3">HNH endonuclease</fullName>
    </submittedName>
</protein>
<dbReference type="AlphaFoldDB" id="A0A1I6U9U3"/>
<dbReference type="STRING" id="1176198.SAMN05444716_105390"/>
<evidence type="ECO:0000259" key="2">
    <source>
        <dbReference type="SMART" id="SM00507"/>
    </source>
</evidence>
<dbReference type="EMBL" id="FPAB01000005">
    <property type="protein sequence ID" value="SFS98182.1"/>
    <property type="molecule type" value="Genomic_DNA"/>
</dbReference>
<organism evidence="3 4">
    <name type="scientific">Streptomyces harbinensis</name>
    <dbReference type="NCBI Taxonomy" id="1176198"/>
    <lineage>
        <taxon>Bacteria</taxon>
        <taxon>Bacillati</taxon>
        <taxon>Actinomycetota</taxon>
        <taxon>Actinomycetes</taxon>
        <taxon>Kitasatosporales</taxon>
        <taxon>Streptomycetaceae</taxon>
        <taxon>Streptomyces</taxon>
    </lineage>
</organism>
<keyword evidence="3" id="KW-0255">Endonuclease</keyword>
<evidence type="ECO:0000313" key="3">
    <source>
        <dbReference type="EMBL" id="SFS98182.1"/>
    </source>
</evidence>
<evidence type="ECO:0000313" key="4">
    <source>
        <dbReference type="Proteomes" id="UP000198873"/>
    </source>
</evidence>
<keyword evidence="3" id="KW-0378">Hydrolase</keyword>
<feature type="domain" description="HNH nuclease" evidence="2">
    <location>
        <begin position="150"/>
        <end position="206"/>
    </location>
</feature>
<dbReference type="CDD" id="cd00085">
    <property type="entry name" value="HNHc"/>
    <property type="match status" value="1"/>
</dbReference>
<reference evidence="4" key="1">
    <citation type="submission" date="2016-10" db="EMBL/GenBank/DDBJ databases">
        <authorList>
            <person name="Varghese N."/>
            <person name="Submissions S."/>
        </authorList>
    </citation>
    <scope>NUCLEOTIDE SEQUENCE [LARGE SCALE GENOMIC DNA]</scope>
    <source>
        <strain evidence="4">CGMCC 4.7047</strain>
    </source>
</reference>
<dbReference type="SMART" id="SM00507">
    <property type="entry name" value="HNHc"/>
    <property type="match status" value="1"/>
</dbReference>
<evidence type="ECO:0000256" key="1">
    <source>
        <dbReference type="SAM" id="MobiDB-lite"/>
    </source>
</evidence>
<feature type="region of interest" description="Disordered" evidence="1">
    <location>
        <begin position="212"/>
        <end position="232"/>
    </location>
</feature>
<dbReference type="RefSeq" id="WP_093843538.1">
    <property type="nucleotide sequence ID" value="NZ_CP054938.1"/>
</dbReference>
<keyword evidence="4" id="KW-1185">Reference proteome</keyword>
<accession>A0A1I6U9U3</accession>
<keyword evidence="3" id="KW-0540">Nuclease</keyword>
<sequence>MTGKRYSRELLAEAARRCSGLDEVIAFLEVRPYPNLRPYLLRRFAHFGIDVTHFPPGDGRRRARRPEPTPVDWVEAVRASQSIAAALRRLGLPDTTASRARFRAAVAELGCDTSHFLGQAHQRGKPSPRARTAEAILVERPGERRTKTHLLRRALAEIGRPEQCAGCGTGPRWHGRPMTLEVDHINGNWTDDRAANLRLLCPNCHAITRTWCRGGRPGRQGNEKPPTASRGG</sequence>
<dbReference type="InterPro" id="IPR003615">
    <property type="entry name" value="HNH_nuc"/>
</dbReference>
<dbReference type="GO" id="GO:0004519">
    <property type="term" value="F:endonuclease activity"/>
    <property type="evidence" value="ECO:0007669"/>
    <property type="project" value="UniProtKB-KW"/>
</dbReference>
<gene>
    <name evidence="3" type="ORF">SAMN05444716_105390</name>
</gene>
<name>A0A1I6U9U3_9ACTN</name>
<dbReference type="Proteomes" id="UP000198873">
    <property type="component" value="Unassembled WGS sequence"/>
</dbReference>